<gene>
    <name evidence="1" type="ORF">Xseb_04325</name>
</gene>
<organism evidence="1 2">
    <name type="scientific">Xanthomonas citri pv. sesbaniae</name>
    <dbReference type="NCBI Taxonomy" id="473425"/>
    <lineage>
        <taxon>Bacteria</taxon>
        <taxon>Pseudomonadati</taxon>
        <taxon>Pseudomonadota</taxon>
        <taxon>Gammaproteobacteria</taxon>
        <taxon>Lysobacterales</taxon>
        <taxon>Lysobacteraceae</taxon>
        <taxon>Xanthomonas</taxon>
    </lineage>
</organism>
<dbReference type="GO" id="GO:0019068">
    <property type="term" value="P:virion assembly"/>
    <property type="evidence" value="ECO:0007669"/>
    <property type="project" value="InterPro"/>
</dbReference>
<sequence>MSQREFLQAFDAAAMEAFHGAGMADDALYLAPGALPLPVRVMVDRDLRDFGSDEAPVATRYTQITFQRSQVQPVRGARVTVDGDTFALDAELESDEARSVWVVTRG</sequence>
<dbReference type="AlphaFoldDB" id="A0AAW4RIM8"/>
<evidence type="ECO:0008006" key="3">
    <source>
        <dbReference type="Google" id="ProtNLM"/>
    </source>
</evidence>
<evidence type="ECO:0000313" key="2">
    <source>
        <dbReference type="Proteomes" id="UP000825388"/>
    </source>
</evidence>
<comment type="caution">
    <text evidence="1">The sequence shown here is derived from an EMBL/GenBank/DDBJ whole genome shotgun (WGS) entry which is preliminary data.</text>
</comment>
<proteinExistence type="predicted"/>
<dbReference type="Proteomes" id="UP000825388">
    <property type="component" value="Unassembled WGS sequence"/>
</dbReference>
<reference evidence="1" key="1">
    <citation type="submission" date="2015-12" db="EMBL/GenBank/DDBJ databases">
        <authorList>
            <person name="Bansal K."/>
            <person name="Midha S."/>
            <person name="Patil P.B."/>
        </authorList>
    </citation>
    <scope>NUCLEOTIDE SEQUENCE</scope>
    <source>
        <strain evidence="1">LMG867</strain>
    </source>
</reference>
<evidence type="ECO:0000313" key="1">
    <source>
        <dbReference type="EMBL" id="MBZ3922915.1"/>
    </source>
</evidence>
<accession>A0AAW4RIM8</accession>
<name>A0AAW4RIM8_XANCI</name>
<protein>
    <recommendedName>
        <fullName evidence="3">SnoaL-like domain-containing protein</fullName>
    </recommendedName>
</protein>
<dbReference type="InterPro" id="IPR008018">
    <property type="entry name" value="Phage_tail_attach_FII"/>
</dbReference>
<dbReference type="EMBL" id="LOKL01000002">
    <property type="protein sequence ID" value="MBZ3922915.1"/>
    <property type="molecule type" value="Genomic_DNA"/>
</dbReference>
<dbReference type="Pfam" id="PF05354">
    <property type="entry name" value="Phage_attach"/>
    <property type="match status" value="1"/>
</dbReference>
<dbReference type="RefSeq" id="WP_089112202.1">
    <property type="nucleotide sequence ID" value="NZ_LOKL01000002.1"/>
</dbReference>